<evidence type="ECO:0000313" key="2">
    <source>
        <dbReference type="Proteomes" id="UP000265520"/>
    </source>
</evidence>
<protein>
    <submittedName>
        <fullName evidence="1">Uncharacterized protein</fullName>
    </submittedName>
</protein>
<dbReference type="AlphaFoldDB" id="A0A392UCE8"/>
<keyword evidence="2" id="KW-1185">Reference proteome</keyword>
<organism evidence="1 2">
    <name type="scientific">Trifolium medium</name>
    <dbReference type="NCBI Taxonomy" id="97028"/>
    <lineage>
        <taxon>Eukaryota</taxon>
        <taxon>Viridiplantae</taxon>
        <taxon>Streptophyta</taxon>
        <taxon>Embryophyta</taxon>
        <taxon>Tracheophyta</taxon>
        <taxon>Spermatophyta</taxon>
        <taxon>Magnoliopsida</taxon>
        <taxon>eudicotyledons</taxon>
        <taxon>Gunneridae</taxon>
        <taxon>Pentapetalae</taxon>
        <taxon>rosids</taxon>
        <taxon>fabids</taxon>
        <taxon>Fabales</taxon>
        <taxon>Fabaceae</taxon>
        <taxon>Papilionoideae</taxon>
        <taxon>50 kb inversion clade</taxon>
        <taxon>NPAAA clade</taxon>
        <taxon>Hologalegina</taxon>
        <taxon>IRL clade</taxon>
        <taxon>Trifolieae</taxon>
        <taxon>Trifolium</taxon>
    </lineage>
</organism>
<comment type="caution">
    <text evidence="1">The sequence shown here is derived from an EMBL/GenBank/DDBJ whole genome shotgun (WGS) entry which is preliminary data.</text>
</comment>
<reference evidence="1 2" key="1">
    <citation type="journal article" date="2018" name="Front. Plant Sci.">
        <title>Red Clover (Trifolium pratense) and Zigzag Clover (T. medium) - A Picture of Genomic Similarities and Differences.</title>
        <authorList>
            <person name="Dluhosova J."/>
            <person name="Istvanek J."/>
            <person name="Nedelnik J."/>
            <person name="Repkova J."/>
        </authorList>
    </citation>
    <scope>NUCLEOTIDE SEQUENCE [LARGE SCALE GENOMIC DNA]</scope>
    <source>
        <strain evidence="2">cv. 10/8</strain>
        <tissue evidence="1">Leaf</tissue>
    </source>
</reference>
<dbReference type="EMBL" id="LXQA010768761">
    <property type="protein sequence ID" value="MCI70100.1"/>
    <property type="molecule type" value="Genomic_DNA"/>
</dbReference>
<sequence length="26" mass="2914">MIQAERLLLSAALEDPANQRFVLLSD</sequence>
<name>A0A392UCE8_9FABA</name>
<proteinExistence type="predicted"/>
<dbReference type="Proteomes" id="UP000265520">
    <property type="component" value="Unassembled WGS sequence"/>
</dbReference>
<accession>A0A392UCE8</accession>
<evidence type="ECO:0000313" key="1">
    <source>
        <dbReference type="EMBL" id="MCI70100.1"/>
    </source>
</evidence>
<feature type="non-terminal residue" evidence="1">
    <location>
        <position position="26"/>
    </location>
</feature>